<reference evidence="2 3" key="1">
    <citation type="journal article" date="2015" name="Genome Announc.">
        <title>Expanding the biotechnology potential of lactobacilli through comparative genomics of 213 strains and associated genera.</title>
        <authorList>
            <person name="Sun Z."/>
            <person name="Harris H.M."/>
            <person name="McCann A."/>
            <person name="Guo C."/>
            <person name="Argimon S."/>
            <person name="Zhang W."/>
            <person name="Yang X."/>
            <person name="Jeffery I.B."/>
            <person name="Cooney J.C."/>
            <person name="Kagawa T.F."/>
            <person name="Liu W."/>
            <person name="Song Y."/>
            <person name="Salvetti E."/>
            <person name="Wrobel A."/>
            <person name="Rasinkangas P."/>
            <person name="Parkhill J."/>
            <person name="Rea M.C."/>
            <person name="O'Sullivan O."/>
            <person name="Ritari J."/>
            <person name="Douillard F.P."/>
            <person name="Paul Ross R."/>
            <person name="Yang R."/>
            <person name="Briner A.E."/>
            <person name="Felis G.E."/>
            <person name="de Vos W.M."/>
            <person name="Barrangou R."/>
            <person name="Klaenhammer T.R."/>
            <person name="Caufield P.W."/>
            <person name="Cui Y."/>
            <person name="Zhang H."/>
            <person name="O'Toole P.W."/>
        </authorList>
    </citation>
    <scope>NUCLEOTIDE SEQUENCE [LARGE SCALE GENOMIC DNA]</scope>
    <source>
        <strain evidence="2 3">DSM 20178</strain>
    </source>
</reference>
<protein>
    <recommendedName>
        <fullName evidence="4">Tandem five-TM protein</fullName>
    </recommendedName>
</protein>
<keyword evidence="1" id="KW-1133">Transmembrane helix</keyword>
<dbReference type="Proteomes" id="UP000051984">
    <property type="component" value="Unassembled WGS sequence"/>
</dbReference>
<dbReference type="RefSeq" id="WP_010492124.1">
    <property type="nucleotide sequence ID" value="NZ_AZCT01000018.1"/>
</dbReference>
<dbReference type="Pfam" id="PF04276">
    <property type="entry name" value="DUF443"/>
    <property type="match status" value="1"/>
</dbReference>
<sequence>MESAKFKYVTTNFNYEIVELSDGTSYLVDMGTPVIAWLTLVAGCFIPRRCYAISNEDKANILRWERKRSKSSYTGFATGIAVLISKFSEDYEDMLSFHVTLLPKVFLILAALIVPFGVRSIFVHRAQQMIVSRGVDLTKREQFKIRFSAGQAKPLLKQILLAVIVWGMLSALFAFLLQSSMNIVEFLMFGVLFFALLGITSTCFREDSTYFVRKIEPLR</sequence>
<feature type="transmembrane region" description="Helical" evidence="1">
    <location>
        <begin position="183"/>
        <end position="204"/>
    </location>
</feature>
<dbReference type="PATRIC" id="fig|1423816.3.peg.1244"/>
<gene>
    <name evidence="2" type="ORF">FD51_GL001190</name>
</gene>
<evidence type="ECO:0000256" key="1">
    <source>
        <dbReference type="SAM" id="Phobius"/>
    </source>
</evidence>
<feature type="transmembrane region" description="Helical" evidence="1">
    <location>
        <begin position="72"/>
        <end position="89"/>
    </location>
</feature>
<feature type="transmembrane region" description="Helical" evidence="1">
    <location>
        <begin position="159"/>
        <end position="177"/>
    </location>
</feature>
<evidence type="ECO:0000313" key="3">
    <source>
        <dbReference type="Proteomes" id="UP000051984"/>
    </source>
</evidence>
<name>A0A0R1EVK2_LACZE</name>
<comment type="caution">
    <text evidence="2">The sequence shown here is derived from an EMBL/GenBank/DDBJ whole genome shotgun (WGS) entry which is preliminary data.</text>
</comment>
<feature type="transmembrane region" description="Helical" evidence="1">
    <location>
        <begin position="101"/>
        <end position="122"/>
    </location>
</feature>
<accession>A0A0R1EVK2</accession>
<dbReference type="InterPro" id="IPR005915">
    <property type="entry name" value="Tandem_5TM"/>
</dbReference>
<dbReference type="AlphaFoldDB" id="A0A0R1EVK2"/>
<dbReference type="EMBL" id="AZCT01000018">
    <property type="protein sequence ID" value="KRK11234.1"/>
    <property type="molecule type" value="Genomic_DNA"/>
</dbReference>
<evidence type="ECO:0000313" key="2">
    <source>
        <dbReference type="EMBL" id="KRK11234.1"/>
    </source>
</evidence>
<feature type="transmembrane region" description="Helical" evidence="1">
    <location>
        <begin position="34"/>
        <end position="51"/>
    </location>
</feature>
<dbReference type="NCBIfam" id="TIGR01218">
    <property type="entry name" value="Gpos_tandem_5TM"/>
    <property type="match status" value="1"/>
</dbReference>
<evidence type="ECO:0008006" key="4">
    <source>
        <dbReference type="Google" id="ProtNLM"/>
    </source>
</evidence>
<keyword evidence="1" id="KW-0812">Transmembrane</keyword>
<proteinExistence type="predicted"/>
<keyword evidence="1" id="KW-0472">Membrane</keyword>
<organism evidence="2 3">
    <name type="scientific">Lacticaseibacillus zeae DSM 20178 = KCTC 3804</name>
    <dbReference type="NCBI Taxonomy" id="1423816"/>
    <lineage>
        <taxon>Bacteria</taxon>
        <taxon>Bacillati</taxon>
        <taxon>Bacillota</taxon>
        <taxon>Bacilli</taxon>
        <taxon>Lactobacillales</taxon>
        <taxon>Lactobacillaceae</taxon>
        <taxon>Lacticaseibacillus</taxon>
    </lineage>
</organism>